<dbReference type="AlphaFoldDB" id="A0A8H6YXI3"/>
<feature type="region of interest" description="Disordered" evidence="1">
    <location>
        <begin position="1"/>
        <end position="39"/>
    </location>
</feature>
<proteinExistence type="predicted"/>
<feature type="compositionally biased region" description="Polar residues" evidence="1">
    <location>
        <begin position="1"/>
        <end position="13"/>
    </location>
</feature>
<evidence type="ECO:0000313" key="2">
    <source>
        <dbReference type="EMBL" id="KAF7367037.1"/>
    </source>
</evidence>
<evidence type="ECO:0000256" key="1">
    <source>
        <dbReference type="SAM" id="MobiDB-lite"/>
    </source>
</evidence>
<gene>
    <name evidence="2" type="ORF">MSAN_00962900</name>
</gene>
<organism evidence="2 3">
    <name type="scientific">Mycena sanguinolenta</name>
    <dbReference type="NCBI Taxonomy" id="230812"/>
    <lineage>
        <taxon>Eukaryota</taxon>
        <taxon>Fungi</taxon>
        <taxon>Dikarya</taxon>
        <taxon>Basidiomycota</taxon>
        <taxon>Agaricomycotina</taxon>
        <taxon>Agaricomycetes</taxon>
        <taxon>Agaricomycetidae</taxon>
        <taxon>Agaricales</taxon>
        <taxon>Marasmiineae</taxon>
        <taxon>Mycenaceae</taxon>
        <taxon>Mycena</taxon>
    </lineage>
</organism>
<dbReference type="OrthoDB" id="3269932at2759"/>
<keyword evidence="3" id="KW-1185">Reference proteome</keyword>
<comment type="caution">
    <text evidence="2">The sequence shown here is derived from an EMBL/GenBank/DDBJ whole genome shotgun (WGS) entry which is preliminary data.</text>
</comment>
<evidence type="ECO:0000313" key="3">
    <source>
        <dbReference type="Proteomes" id="UP000623467"/>
    </source>
</evidence>
<reference evidence="2" key="1">
    <citation type="submission" date="2020-05" db="EMBL/GenBank/DDBJ databases">
        <title>Mycena genomes resolve the evolution of fungal bioluminescence.</title>
        <authorList>
            <person name="Tsai I.J."/>
        </authorList>
    </citation>
    <scope>NUCLEOTIDE SEQUENCE</scope>
    <source>
        <strain evidence="2">160909Yilan</strain>
    </source>
</reference>
<protein>
    <submittedName>
        <fullName evidence="2">Uncharacterized protein</fullName>
    </submittedName>
</protein>
<dbReference type="Proteomes" id="UP000623467">
    <property type="component" value="Unassembled WGS sequence"/>
</dbReference>
<name>A0A8H6YXI3_9AGAR</name>
<feature type="compositionally biased region" description="Low complexity" evidence="1">
    <location>
        <begin position="16"/>
        <end position="34"/>
    </location>
</feature>
<sequence>MKSIQASSETVPPSTRLASSSAPSLGALSRPASPQMRPAPLVGESCVQVQTEWKNLKEAFKVLQDGSGLYPALKVALGKVTSVMDLIEHVGDVNGEFVSTTENVKGFQGFFSQYESEKDISPALHITLDAITSELKLIEETISSKIQCGQARPILEEPDHVRDIIIAFNRFSKMIDKLQLNMDPHLSNYNLNISGGVGGAGGMSEQGTAGSGGIGHGPNVYIQVNRCSGKAQLHSCCFN</sequence>
<dbReference type="EMBL" id="JACAZH010000006">
    <property type="protein sequence ID" value="KAF7367037.1"/>
    <property type="molecule type" value="Genomic_DNA"/>
</dbReference>
<accession>A0A8H6YXI3</accession>